<dbReference type="Proteomes" id="UP000318626">
    <property type="component" value="Chromosome"/>
</dbReference>
<sequence length="313" mass="34273">MKSVPTLLYFLFEVLPMSTSRREFLANCSAAAAAGLTLATPASLLAADNTTASGEKRIKKAVKIGMVGVPGTLAEKMTVLKELGFDGLELNSPGGPEAEEVRKAVEVSGIPVHGVVDSIHWNTRLSDPDEEVRQKGLEGLLTAINASKSYGGTSVLLVPGVVNKDVTYDQCWERSIEQIKKALPMAKEQNIQILMENVWNNFLTDPKETARFIDELDSDMVGAYFDVGNTVKYSPPHEWVPILGPRIKKLDIKDYGKGKGFGAKLMEGDVDWPKVMAQLREIDYQGWATAEISGGGRERLTEIADRMDRIFAS</sequence>
<gene>
    <name evidence="3" type="ORF">Pan97_15450</name>
</gene>
<keyword evidence="4" id="KW-1185">Reference proteome</keyword>
<evidence type="ECO:0000259" key="2">
    <source>
        <dbReference type="Pfam" id="PF01261"/>
    </source>
</evidence>
<dbReference type="InterPro" id="IPR019546">
    <property type="entry name" value="TAT_signal_bac_arc"/>
</dbReference>
<dbReference type="Gene3D" id="3.20.20.150">
    <property type="entry name" value="Divalent-metal-dependent TIM barrel enzymes"/>
    <property type="match status" value="1"/>
</dbReference>
<dbReference type="AlphaFoldDB" id="A0A518C5N1"/>
<dbReference type="PROSITE" id="PS51318">
    <property type="entry name" value="TAT"/>
    <property type="match status" value="1"/>
</dbReference>
<dbReference type="SUPFAM" id="SSF51658">
    <property type="entry name" value="Xylose isomerase-like"/>
    <property type="match status" value="1"/>
</dbReference>
<dbReference type="InterPro" id="IPR036237">
    <property type="entry name" value="Xyl_isomerase-like_sf"/>
</dbReference>
<dbReference type="InterPro" id="IPR050417">
    <property type="entry name" value="Sugar_Epim/Isomerase"/>
</dbReference>
<accession>A0A518C5N1</accession>
<evidence type="ECO:0000313" key="4">
    <source>
        <dbReference type="Proteomes" id="UP000318626"/>
    </source>
</evidence>
<dbReference type="Pfam" id="PF01261">
    <property type="entry name" value="AP_endonuc_2"/>
    <property type="match status" value="1"/>
</dbReference>
<dbReference type="InterPro" id="IPR006311">
    <property type="entry name" value="TAT_signal"/>
</dbReference>
<keyword evidence="1" id="KW-0413">Isomerase</keyword>
<organism evidence="3 4">
    <name type="scientific">Bremerella volcania</name>
    <dbReference type="NCBI Taxonomy" id="2527984"/>
    <lineage>
        <taxon>Bacteria</taxon>
        <taxon>Pseudomonadati</taxon>
        <taxon>Planctomycetota</taxon>
        <taxon>Planctomycetia</taxon>
        <taxon>Pirellulales</taxon>
        <taxon>Pirellulaceae</taxon>
        <taxon>Bremerella</taxon>
    </lineage>
</organism>
<dbReference type="PANTHER" id="PTHR43489:SF7">
    <property type="entry name" value="3-DEHYDRO-D-GULOSIDE 4-EPIMERASE-RELATED"/>
    <property type="match status" value="1"/>
</dbReference>
<dbReference type="RefSeq" id="WP_144971487.1">
    <property type="nucleotide sequence ID" value="NZ_CP036289.1"/>
</dbReference>
<reference evidence="4" key="1">
    <citation type="submission" date="2019-02" db="EMBL/GenBank/DDBJ databases">
        <title>Deep-cultivation of Planctomycetes and their phenomic and genomic characterization uncovers novel biology.</title>
        <authorList>
            <person name="Wiegand S."/>
            <person name="Jogler M."/>
            <person name="Boedeker C."/>
            <person name="Pinto D."/>
            <person name="Vollmers J."/>
            <person name="Rivas-Marin E."/>
            <person name="Kohn T."/>
            <person name="Peeters S.H."/>
            <person name="Heuer A."/>
            <person name="Rast P."/>
            <person name="Oberbeckmann S."/>
            <person name="Bunk B."/>
            <person name="Jeske O."/>
            <person name="Meyerdierks A."/>
            <person name="Storesund J.E."/>
            <person name="Kallscheuer N."/>
            <person name="Luecker S."/>
            <person name="Lage O.M."/>
            <person name="Pohl T."/>
            <person name="Merkel B.J."/>
            <person name="Hornburger P."/>
            <person name="Mueller R.-W."/>
            <person name="Bruemmer F."/>
            <person name="Labrenz M."/>
            <person name="Spormann A.M."/>
            <person name="Op den Camp H."/>
            <person name="Overmann J."/>
            <person name="Amann R."/>
            <person name="Jetten M.S.M."/>
            <person name="Mascher T."/>
            <person name="Medema M.H."/>
            <person name="Devos D.P."/>
            <person name="Kaster A.-K."/>
            <person name="Ovreas L."/>
            <person name="Rohde M."/>
            <person name="Galperin M.Y."/>
            <person name="Jogler C."/>
        </authorList>
    </citation>
    <scope>NUCLEOTIDE SEQUENCE [LARGE SCALE GENOMIC DNA]</scope>
    <source>
        <strain evidence="4">Pan97</strain>
    </source>
</reference>
<dbReference type="NCBIfam" id="TIGR01409">
    <property type="entry name" value="TAT_signal_seq"/>
    <property type="match status" value="1"/>
</dbReference>
<name>A0A518C5N1_9BACT</name>
<evidence type="ECO:0000313" key="3">
    <source>
        <dbReference type="EMBL" id="QDU74536.1"/>
    </source>
</evidence>
<dbReference type="OrthoDB" id="9782669at2"/>
<feature type="domain" description="Xylose isomerase-like TIM barrel" evidence="2">
    <location>
        <begin position="79"/>
        <end position="300"/>
    </location>
</feature>
<dbReference type="InterPro" id="IPR013022">
    <property type="entry name" value="Xyl_isomerase-like_TIM-brl"/>
</dbReference>
<evidence type="ECO:0000256" key="1">
    <source>
        <dbReference type="ARBA" id="ARBA00023235"/>
    </source>
</evidence>
<protein>
    <submittedName>
        <fullName evidence="3">Fructoselysine 3-epimerase</fullName>
    </submittedName>
</protein>
<dbReference type="PANTHER" id="PTHR43489">
    <property type="entry name" value="ISOMERASE"/>
    <property type="match status" value="1"/>
</dbReference>
<dbReference type="KEGG" id="bvo:Pan97_15450"/>
<dbReference type="GO" id="GO:0016853">
    <property type="term" value="F:isomerase activity"/>
    <property type="evidence" value="ECO:0007669"/>
    <property type="project" value="UniProtKB-KW"/>
</dbReference>
<proteinExistence type="predicted"/>
<dbReference type="EMBL" id="CP036289">
    <property type="protein sequence ID" value="QDU74536.1"/>
    <property type="molecule type" value="Genomic_DNA"/>
</dbReference>